<proteinExistence type="inferred from homology"/>
<dbReference type="AlphaFoldDB" id="A0AAU8MXN6"/>
<keyword evidence="3" id="KW-0238">DNA-binding</keyword>
<accession>A0AAU8MXN6</accession>
<evidence type="ECO:0000313" key="6">
    <source>
        <dbReference type="EMBL" id="MEI2453622.1"/>
    </source>
</evidence>
<dbReference type="GO" id="GO:0003700">
    <property type="term" value="F:DNA-binding transcription factor activity"/>
    <property type="evidence" value="ECO:0007669"/>
    <property type="project" value="InterPro"/>
</dbReference>
<dbReference type="Gene3D" id="3.40.190.10">
    <property type="entry name" value="Periplasmic binding protein-like II"/>
    <property type="match status" value="2"/>
</dbReference>
<feature type="domain" description="HTH lysR-type" evidence="5">
    <location>
        <begin position="1"/>
        <end position="63"/>
    </location>
</feature>
<dbReference type="PANTHER" id="PTHR30537:SF3">
    <property type="entry name" value="TRANSCRIPTIONAL REGULATORY PROTEIN"/>
    <property type="match status" value="1"/>
</dbReference>
<dbReference type="Proteomes" id="UP001387215">
    <property type="component" value="Unassembled WGS sequence"/>
</dbReference>
<dbReference type="InterPro" id="IPR036390">
    <property type="entry name" value="WH_DNA-bd_sf"/>
</dbReference>
<dbReference type="PANTHER" id="PTHR30537">
    <property type="entry name" value="HTH-TYPE TRANSCRIPTIONAL REGULATOR"/>
    <property type="match status" value="1"/>
</dbReference>
<evidence type="ECO:0000256" key="2">
    <source>
        <dbReference type="ARBA" id="ARBA00023015"/>
    </source>
</evidence>
<evidence type="ECO:0000313" key="8">
    <source>
        <dbReference type="Proteomes" id="UP001387215"/>
    </source>
</evidence>
<dbReference type="Pfam" id="PF00126">
    <property type="entry name" value="HTH_1"/>
    <property type="match status" value="1"/>
</dbReference>
<dbReference type="InterPro" id="IPR005119">
    <property type="entry name" value="LysR_subst-bd"/>
</dbReference>
<reference evidence="6 8" key="1">
    <citation type="submission" date="2024-02" db="EMBL/GenBank/DDBJ databases">
        <title>Lysobacter Genome Sequencing and Mining.</title>
        <authorList>
            <person name="Bierman J."/>
            <person name="Walker M.C."/>
        </authorList>
    </citation>
    <scope>NUCLEOTIDE SEQUENCE [LARGE SCALE GENOMIC DNA]</scope>
    <source>
        <strain evidence="6 8">PB6250</strain>
    </source>
</reference>
<name>A0AAU8MXN6_9GAMM</name>
<dbReference type="EMBL" id="JBANDL010000002">
    <property type="protein sequence ID" value="MEI2453622.1"/>
    <property type="molecule type" value="Genomic_DNA"/>
</dbReference>
<evidence type="ECO:0000256" key="1">
    <source>
        <dbReference type="ARBA" id="ARBA00009437"/>
    </source>
</evidence>
<organism evidence="7">
    <name type="scientific">Lysobacter firmicutimachus</name>
    <dbReference type="NCBI Taxonomy" id="1792846"/>
    <lineage>
        <taxon>Bacteria</taxon>
        <taxon>Pseudomonadati</taxon>
        <taxon>Pseudomonadota</taxon>
        <taxon>Gammaproteobacteria</taxon>
        <taxon>Lysobacterales</taxon>
        <taxon>Lysobacteraceae</taxon>
        <taxon>Lysobacter</taxon>
    </lineage>
</organism>
<dbReference type="InterPro" id="IPR058163">
    <property type="entry name" value="LysR-type_TF_proteobact-type"/>
</dbReference>
<keyword evidence="8" id="KW-1185">Reference proteome</keyword>
<evidence type="ECO:0000259" key="5">
    <source>
        <dbReference type="PROSITE" id="PS50931"/>
    </source>
</evidence>
<reference evidence="7" key="2">
    <citation type="submission" date="2024-06" db="EMBL/GenBank/DDBJ databases">
        <authorList>
            <person name="Li S."/>
        </authorList>
    </citation>
    <scope>NUCLEOTIDE SEQUENCE</scope>
    <source>
        <strain evidence="7">SR10</strain>
    </source>
</reference>
<evidence type="ECO:0000313" key="7">
    <source>
        <dbReference type="EMBL" id="XCO77033.1"/>
    </source>
</evidence>
<dbReference type="Gene3D" id="1.10.10.10">
    <property type="entry name" value="Winged helix-like DNA-binding domain superfamily/Winged helix DNA-binding domain"/>
    <property type="match status" value="1"/>
</dbReference>
<dbReference type="SUPFAM" id="SSF53850">
    <property type="entry name" value="Periplasmic binding protein-like II"/>
    <property type="match status" value="1"/>
</dbReference>
<dbReference type="RefSeq" id="WP_336130911.1">
    <property type="nucleotide sequence ID" value="NZ_CP159925.1"/>
</dbReference>
<dbReference type="EMBL" id="CP159925">
    <property type="protein sequence ID" value="XCO77033.1"/>
    <property type="molecule type" value="Genomic_DNA"/>
</dbReference>
<evidence type="ECO:0000256" key="4">
    <source>
        <dbReference type="ARBA" id="ARBA00023163"/>
    </source>
</evidence>
<dbReference type="GO" id="GO:0043565">
    <property type="term" value="F:sequence-specific DNA binding"/>
    <property type="evidence" value="ECO:0007669"/>
    <property type="project" value="TreeGrafter"/>
</dbReference>
<protein>
    <submittedName>
        <fullName evidence="7">LysR family transcriptional regulator</fullName>
    </submittedName>
</protein>
<comment type="similarity">
    <text evidence="1">Belongs to the LysR transcriptional regulatory family.</text>
</comment>
<keyword evidence="2" id="KW-0805">Transcription regulation</keyword>
<dbReference type="GO" id="GO:0006351">
    <property type="term" value="P:DNA-templated transcription"/>
    <property type="evidence" value="ECO:0007669"/>
    <property type="project" value="TreeGrafter"/>
</dbReference>
<dbReference type="InterPro" id="IPR036388">
    <property type="entry name" value="WH-like_DNA-bd_sf"/>
</dbReference>
<gene>
    <name evidence="7" type="ORF">ABU614_09670</name>
    <name evidence="6" type="ORF">V2J18_02905</name>
</gene>
<keyword evidence="4" id="KW-0804">Transcription</keyword>
<dbReference type="SUPFAM" id="SSF46785">
    <property type="entry name" value="Winged helix' DNA-binding domain"/>
    <property type="match status" value="1"/>
</dbReference>
<dbReference type="Pfam" id="PF03466">
    <property type="entry name" value="LysR_substrate"/>
    <property type="match status" value="1"/>
</dbReference>
<sequence>MNEQSLAWDDYRFLLAIGRAGSLNGAAKRLGVSHPTVFRRINAIERSLGARLFERARDGYTPTTTGEEVIAVAAEIEARIGETERRLAGLDARPSGRVRVTTVEPLLHGLLPPLLAQFRRDHPGIVVELYADNAVRDLGRREADVALRPGGEPPEGLIGRRLARIAVAVYRARGLRLRGGVEAWDAHDWVVPDGTLAHIAMAQWLRRQGYDRRASLRADSLLGLREAAAAGIGLTVLPCYLGDADRRLARVGAPLEGLSSDLWLLSHPDLRRNARIRVFVQAMREGFAGLQPRLAGASRTEGGKLA</sequence>
<dbReference type="InterPro" id="IPR000847">
    <property type="entry name" value="LysR_HTH_N"/>
</dbReference>
<dbReference type="PROSITE" id="PS50931">
    <property type="entry name" value="HTH_LYSR"/>
    <property type="match status" value="1"/>
</dbReference>
<evidence type="ECO:0000256" key="3">
    <source>
        <dbReference type="ARBA" id="ARBA00023125"/>
    </source>
</evidence>